<dbReference type="EMBL" id="BIFR01000001">
    <property type="protein sequence ID" value="GCE11000.1"/>
    <property type="molecule type" value="Genomic_DNA"/>
</dbReference>
<accession>A0A401ZW53</accession>
<dbReference type="AlphaFoldDB" id="A0A401ZW53"/>
<keyword evidence="2" id="KW-1185">Reference proteome</keyword>
<protein>
    <submittedName>
        <fullName evidence="1">Uncharacterized protein</fullName>
    </submittedName>
</protein>
<proteinExistence type="predicted"/>
<dbReference type="RefSeq" id="WP_126578560.1">
    <property type="nucleotide sequence ID" value="NZ_BIFR01000001.1"/>
</dbReference>
<evidence type="ECO:0000313" key="1">
    <source>
        <dbReference type="EMBL" id="GCE11000.1"/>
    </source>
</evidence>
<name>A0A401ZW53_9CHLR</name>
<evidence type="ECO:0000313" key="2">
    <source>
        <dbReference type="Proteomes" id="UP000287352"/>
    </source>
</evidence>
<sequence length="137" mass="14904">MYEIAPEVVAIAEACLGGLQGRSALLLGPAEQFTAYTQLLHRARMKYIYQEASTERLPHLLPNVQLVLSRPDYNGQTPLLTAATIAKGCEGRHSPLLIFDLAPTTSVEELAGLLPTVCLYTPEDLRSILTKVAQKAS</sequence>
<gene>
    <name evidence="1" type="ORF">KTT_08590</name>
</gene>
<dbReference type="Proteomes" id="UP000287352">
    <property type="component" value="Unassembled WGS sequence"/>
</dbReference>
<organism evidence="1 2">
    <name type="scientific">Tengunoibacter tsumagoiensis</name>
    <dbReference type="NCBI Taxonomy" id="2014871"/>
    <lineage>
        <taxon>Bacteria</taxon>
        <taxon>Bacillati</taxon>
        <taxon>Chloroflexota</taxon>
        <taxon>Ktedonobacteria</taxon>
        <taxon>Ktedonobacterales</taxon>
        <taxon>Dictyobacteraceae</taxon>
        <taxon>Tengunoibacter</taxon>
    </lineage>
</organism>
<dbReference type="OrthoDB" id="158438at2"/>
<reference evidence="2" key="1">
    <citation type="submission" date="2018-12" db="EMBL/GenBank/DDBJ databases">
        <title>Tengunoibacter tsumagoiensis gen. nov., sp. nov., Dictyobacter kobayashii sp. nov., D. alpinus sp. nov., and D. joshuensis sp. nov. and description of Dictyobacteraceae fam. nov. within the order Ktedonobacterales isolated from Tengu-no-mugimeshi.</title>
        <authorList>
            <person name="Wang C.M."/>
            <person name="Zheng Y."/>
            <person name="Sakai Y."/>
            <person name="Toyoda A."/>
            <person name="Minakuchi Y."/>
            <person name="Abe K."/>
            <person name="Yokota A."/>
            <person name="Yabe S."/>
        </authorList>
    </citation>
    <scope>NUCLEOTIDE SEQUENCE [LARGE SCALE GENOMIC DNA]</scope>
    <source>
        <strain evidence="2">Uno3</strain>
    </source>
</reference>
<dbReference type="Gene3D" id="3.40.50.720">
    <property type="entry name" value="NAD(P)-binding Rossmann-like Domain"/>
    <property type="match status" value="1"/>
</dbReference>
<comment type="caution">
    <text evidence="1">The sequence shown here is derived from an EMBL/GenBank/DDBJ whole genome shotgun (WGS) entry which is preliminary data.</text>
</comment>